<evidence type="ECO:0000256" key="6">
    <source>
        <dbReference type="ARBA" id="ARBA00023027"/>
    </source>
</evidence>
<keyword evidence="10" id="KW-1185">Reference proteome</keyword>
<comment type="caution">
    <text evidence="8">Lacks conserved residue(s) required for the propagation of feature annotation.</text>
</comment>
<dbReference type="SUPFAM" id="SSF111331">
    <property type="entry name" value="NAD kinase/diacylglycerol kinase-like"/>
    <property type="match status" value="1"/>
</dbReference>
<dbReference type="HAMAP" id="MF_00361">
    <property type="entry name" value="NAD_kinase"/>
    <property type="match status" value="1"/>
</dbReference>
<dbReference type="InterPro" id="IPR016064">
    <property type="entry name" value="NAD/diacylglycerol_kinase_sf"/>
</dbReference>
<keyword evidence="3 8" id="KW-0418">Kinase</keyword>
<sequence>MKILFNLNLEKENTKQCTEQAVSILEQAGAECFLEYGMASVFDDSYHYADKEATMADFDLIVAVGGDGTIMDVGKQAALYDKPVLGINSGRLGFMAGVETDDLTPLQQLVTGDYTEQPRMLLEIVLKAKHGVVQRYIAVNDLLITKAALSSLIDVDVLCGEKLVNEYRADSILFATPTGSTAYSLSNGGPIADPTLSYISMSPICPHSFASRTYLFHENTVLTVKLGDKNRNSAYLVIDGQVGAELGQNDIVEITASQRKMRLISLNNKEFYEVVSKKFVVS</sequence>
<evidence type="ECO:0000256" key="1">
    <source>
        <dbReference type="ARBA" id="ARBA00022679"/>
    </source>
</evidence>
<keyword evidence="6 8" id="KW-0520">NAD</keyword>
<evidence type="ECO:0000256" key="8">
    <source>
        <dbReference type="HAMAP-Rule" id="MF_00361"/>
    </source>
</evidence>
<dbReference type="InterPro" id="IPR002504">
    <property type="entry name" value="NADK"/>
</dbReference>
<feature type="binding site" evidence="8">
    <location>
        <position position="241"/>
    </location>
    <ligand>
        <name>NAD(+)</name>
        <dbReference type="ChEBI" id="CHEBI:57540"/>
    </ligand>
</feature>
<keyword evidence="1 8" id="KW-0808">Transferase</keyword>
<evidence type="ECO:0000256" key="7">
    <source>
        <dbReference type="ARBA" id="ARBA00047925"/>
    </source>
</evidence>
<feature type="binding site" evidence="8">
    <location>
        <begin position="181"/>
        <end position="186"/>
    </location>
    <ligand>
        <name>NAD(+)</name>
        <dbReference type="ChEBI" id="CHEBI:57540"/>
    </ligand>
</feature>
<accession>A0ABR7IQ64</accession>
<feature type="binding site" evidence="8">
    <location>
        <begin position="67"/>
        <end position="68"/>
    </location>
    <ligand>
        <name>NAD(+)</name>
        <dbReference type="ChEBI" id="CHEBI:57540"/>
    </ligand>
</feature>
<dbReference type="PANTHER" id="PTHR20275">
    <property type="entry name" value="NAD KINASE"/>
    <property type="match status" value="1"/>
</dbReference>
<evidence type="ECO:0000313" key="9">
    <source>
        <dbReference type="EMBL" id="MBC5787290.1"/>
    </source>
</evidence>
<proteinExistence type="inferred from homology"/>
<dbReference type="Proteomes" id="UP000649151">
    <property type="component" value="Unassembled WGS sequence"/>
</dbReference>
<dbReference type="GO" id="GO:0016301">
    <property type="term" value="F:kinase activity"/>
    <property type="evidence" value="ECO:0007669"/>
    <property type="project" value="UniProtKB-KW"/>
</dbReference>
<evidence type="ECO:0000256" key="3">
    <source>
        <dbReference type="ARBA" id="ARBA00022777"/>
    </source>
</evidence>
<evidence type="ECO:0000256" key="2">
    <source>
        <dbReference type="ARBA" id="ARBA00022741"/>
    </source>
</evidence>
<comment type="cofactor">
    <cofactor evidence="8">
        <name>a divalent metal cation</name>
        <dbReference type="ChEBI" id="CHEBI:60240"/>
    </cofactor>
</comment>
<dbReference type="Gene3D" id="2.60.200.30">
    <property type="entry name" value="Probable inorganic polyphosphate/atp-NAD kinase, domain 2"/>
    <property type="match status" value="1"/>
</dbReference>
<dbReference type="InterPro" id="IPR017437">
    <property type="entry name" value="ATP-NAD_kinase_PpnK-typ_C"/>
</dbReference>
<keyword evidence="8" id="KW-0963">Cytoplasm</keyword>
<feature type="active site" description="Proton acceptor" evidence="8">
    <location>
        <position position="67"/>
    </location>
</feature>
<keyword evidence="5 8" id="KW-0521">NADP</keyword>
<dbReference type="Pfam" id="PF20143">
    <property type="entry name" value="NAD_kinase_C"/>
    <property type="match status" value="1"/>
</dbReference>
<organism evidence="9 10">
    <name type="scientific">Clostridium facile</name>
    <dbReference type="NCBI Taxonomy" id="2763035"/>
    <lineage>
        <taxon>Bacteria</taxon>
        <taxon>Bacillati</taxon>
        <taxon>Bacillota</taxon>
        <taxon>Clostridia</taxon>
        <taxon>Eubacteriales</taxon>
        <taxon>Clostridiaceae</taxon>
        <taxon>Clostridium</taxon>
    </lineage>
</organism>
<reference evidence="9 10" key="1">
    <citation type="submission" date="2020-08" db="EMBL/GenBank/DDBJ databases">
        <title>Genome public.</title>
        <authorList>
            <person name="Liu C."/>
            <person name="Sun Q."/>
        </authorList>
    </citation>
    <scope>NUCLEOTIDE SEQUENCE [LARGE SCALE GENOMIC DNA]</scope>
    <source>
        <strain evidence="9 10">NSJ-27</strain>
    </source>
</reference>
<evidence type="ECO:0000313" key="10">
    <source>
        <dbReference type="Proteomes" id="UP000649151"/>
    </source>
</evidence>
<gene>
    <name evidence="8" type="primary">nadK</name>
    <name evidence="9" type="ORF">H8Z77_04515</name>
</gene>
<dbReference type="EC" id="2.7.1.23" evidence="8"/>
<dbReference type="InterPro" id="IPR017438">
    <property type="entry name" value="ATP-NAD_kinase_N"/>
</dbReference>
<evidence type="ECO:0000256" key="4">
    <source>
        <dbReference type="ARBA" id="ARBA00022840"/>
    </source>
</evidence>
<evidence type="ECO:0000256" key="5">
    <source>
        <dbReference type="ARBA" id="ARBA00022857"/>
    </source>
</evidence>
<keyword evidence="2 8" id="KW-0547">Nucleotide-binding</keyword>
<dbReference type="RefSeq" id="WP_069988992.1">
    <property type="nucleotide sequence ID" value="NZ_JACOQK010000001.1"/>
</dbReference>
<comment type="similarity">
    <text evidence="8">Belongs to the NAD kinase family.</text>
</comment>
<dbReference type="PANTHER" id="PTHR20275:SF0">
    <property type="entry name" value="NAD KINASE"/>
    <property type="match status" value="1"/>
</dbReference>
<name>A0ABR7IQ64_9CLOT</name>
<dbReference type="Pfam" id="PF01513">
    <property type="entry name" value="NAD_kinase"/>
    <property type="match status" value="1"/>
</dbReference>
<dbReference type="Gene3D" id="3.40.50.10330">
    <property type="entry name" value="Probable inorganic polyphosphate/atp-NAD kinase, domain 1"/>
    <property type="match status" value="1"/>
</dbReference>
<feature type="binding site" evidence="8">
    <location>
        <begin position="140"/>
        <end position="141"/>
    </location>
    <ligand>
        <name>NAD(+)</name>
        <dbReference type="ChEBI" id="CHEBI:57540"/>
    </ligand>
</feature>
<keyword evidence="4 8" id="KW-0067">ATP-binding</keyword>
<comment type="catalytic activity">
    <reaction evidence="7 8">
        <text>NAD(+) + ATP = ADP + NADP(+) + H(+)</text>
        <dbReference type="Rhea" id="RHEA:18629"/>
        <dbReference type="ChEBI" id="CHEBI:15378"/>
        <dbReference type="ChEBI" id="CHEBI:30616"/>
        <dbReference type="ChEBI" id="CHEBI:57540"/>
        <dbReference type="ChEBI" id="CHEBI:58349"/>
        <dbReference type="ChEBI" id="CHEBI:456216"/>
        <dbReference type="EC" id="2.7.1.23"/>
    </reaction>
</comment>
<feature type="binding site" evidence="8">
    <location>
        <position position="170"/>
    </location>
    <ligand>
        <name>NAD(+)</name>
        <dbReference type="ChEBI" id="CHEBI:57540"/>
    </ligand>
</feature>
<comment type="function">
    <text evidence="8">Involved in the regulation of the intracellular balance of NAD and NADP, and is a key enzyme in the biosynthesis of NADP. Catalyzes specifically the phosphorylation on 2'-hydroxyl of the adenosine moiety of NAD to yield NADP.</text>
</comment>
<comment type="subcellular location">
    <subcellularLocation>
        <location evidence="8">Cytoplasm</location>
    </subcellularLocation>
</comment>
<comment type="caution">
    <text evidence="9">The sequence shown here is derived from an EMBL/GenBank/DDBJ whole genome shotgun (WGS) entry which is preliminary data.</text>
</comment>
<dbReference type="EMBL" id="JACOQK010000001">
    <property type="protein sequence ID" value="MBC5787290.1"/>
    <property type="molecule type" value="Genomic_DNA"/>
</dbReference>
<feature type="binding site" evidence="8">
    <location>
        <position position="168"/>
    </location>
    <ligand>
        <name>NAD(+)</name>
        <dbReference type="ChEBI" id="CHEBI:57540"/>
    </ligand>
</feature>
<protein>
    <recommendedName>
        <fullName evidence="8">NAD kinase</fullName>
        <ecNumber evidence="8">2.7.1.23</ecNumber>
    </recommendedName>
    <alternativeName>
        <fullName evidence="8">ATP-dependent NAD kinase</fullName>
    </alternativeName>
</protein>